<reference evidence="1" key="1">
    <citation type="submission" date="2022-11" db="EMBL/GenBank/DDBJ databases">
        <authorList>
            <person name="Petersen C."/>
        </authorList>
    </citation>
    <scope>NUCLEOTIDE SEQUENCE</scope>
    <source>
        <strain evidence="1">IBT 30069</strain>
    </source>
</reference>
<comment type="caution">
    <text evidence="1">The sequence shown here is derived from an EMBL/GenBank/DDBJ whole genome shotgun (WGS) entry which is preliminary data.</text>
</comment>
<dbReference type="AlphaFoldDB" id="A0A9W9KPJ1"/>
<dbReference type="OrthoDB" id="3938867at2759"/>
<sequence>MSEDSEPVSRRIPTLVRFNKRQYVHSRLKDVPDNPCIDDTRPPGIEDLQIVAEIPTDPYEYEEWLKMMRARYQAKENALERIVYDIRNRPGPIPPKLGIYDNLPCEFQHLYEGHFQHTNYIINLDNEVFTIFDAIHMKLNNIPRQGDVWYNAICDSTTYPHRTLDFSMISEEYAVSLALELRKPDWNFGYEFRITAPNTNITDARKAFLTEVLANTITRYKGDIVHLGAEWSPESFPFRELAFALVSIASDQVKFIELPTKTCGTKCNDEGGCEPPGVSPTETMYWFEGVLVNLSLVVDGKAMMTAARWGIGKGFTNFQIVVLSLFEVAFVEVNFKNKQNPFIKASRSMNLSPLRLKGCTSIHARERPRYGRGAKNVKDDGSNVMELGCERTINALRRHFPGLPALVNFFATAASRRATCKSRGVFPLEIYARILEFVDCDTWKSCSFVSTWLRSLSVDKYYRLNDQISIAAGPLLEFDRHLFRNGSYRRGNYRRQSYMCFDFENSKTNKILRGKLDWLDELTDWCLPGGFIVGCQ</sequence>
<evidence type="ECO:0000313" key="2">
    <source>
        <dbReference type="Proteomes" id="UP001149165"/>
    </source>
</evidence>
<evidence type="ECO:0000313" key="1">
    <source>
        <dbReference type="EMBL" id="KAJ5113162.1"/>
    </source>
</evidence>
<protein>
    <recommendedName>
        <fullName evidence="3">F-box domain-containing protein</fullName>
    </recommendedName>
</protein>
<organism evidence="1 2">
    <name type="scientific">Penicillium angulare</name>
    <dbReference type="NCBI Taxonomy" id="116970"/>
    <lineage>
        <taxon>Eukaryota</taxon>
        <taxon>Fungi</taxon>
        <taxon>Dikarya</taxon>
        <taxon>Ascomycota</taxon>
        <taxon>Pezizomycotina</taxon>
        <taxon>Eurotiomycetes</taxon>
        <taxon>Eurotiomycetidae</taxon>
        <taxon>Eurotiales</taxon>
        <taxon>Aspergillaceae</taxon>
        <taxon>Penicillium</taxon>
    </lineage>
</organism>
<keyword evidence="2" id="KW-1185">Reference proteome</keyword>
<name>A0A9W9KPJ1_9EURO</name>
<gene>
    <name evidence="1" type="ORF">N7456_001696</name>
</gene>
<evidence type="ECO:0008006" key="3">
    <source>
        <dbReference type="Google" id="ProtNLM"/>
    </source>
</evidence>
<reference evidence="1" key="2">
    <citation type="journal article" date="2023" name="IMA Fungus">
        <title>Comparative genomic study of the Penicillium genus elucidates a diverse pangenome and 15 lateral gene transfer events.</title>
        <authorList>
            <person name="Petersen C."/>
            <person name="Sorensen T."/>
            <person name="Nielsen M.R."/>
            <person name="Sondergaard T.E."/>
            <person name="Sorensen J.L."/>
            <person name="Fitzpatrick D.A."/>
            <person name="Frisvad J.C."/>
            <person name="Nielsen K.L."/>
        </authorList>
    </citation>
    <scope>NUCLEOTIDE SEQUENCE</scope>
    <source>
        <strain evidence="1">IBT 30069</strain>
    </source>
</reference>
<dbReference type="EMBL" id="JAPQKH010000002">
    <property type="protein sequence ID" value="KAJ5113162.1"/>
    <property type="molecule type" value="Genomic_DNA"/>
</dbReference>
<proteinExistence type="predicted"/>
<dbReference type="Proteomes" id="UP001149165">
    <property type="component" value="Unassembled WGS sequence"/>
</dbReference>
<accession>A0A9W9KPJ1</accession>